<evidence type="ECO:0000313" key="4">
    <source>
        <dbReference type="Proteomes" id="UP000474104"/>
    </source>
</evidence>
<dbReference type="EMBL" id="VIRB01000026">
    <property type="protein sequence ID" value="NDO67740.1"/>
    <property type="molecule type" value="Genomic_DNA"/>
</dbReference>
<dbReference type="InterPro" id="IPR055170">
    <property type="entry name" value="GFO_IDH_MocA-like_dom"/>
</dbReference>
<evidence type="ECO:0000313" key="3">
    <source>
        <dbReference type="EMBL" id="NDO67740.1"/>
    </source>
</evidence>
<organism evidence="3 4">
    <name type="scientific">Schaedlerella arabinosiphila</name>
    <dbReference type="NCBI Taxonomy" id="2044587"/>
    <lineage>
        <taxon>Bacteria</taxon>
        <taxon>Bacillati</taxon>
        <taxon>Bacillota</taxon>
        <taxon>Clostridia</taxon>
        <taxon>Lachnospirales</taxon>
        <taxon>Lachnospiraceae</taxon>
        <taxon>Schaedlerella</taxon>
    </lineage>
</organism>
<feature type="domain" description="GFO/IDH/MocA-like oxidoreductase" evidence="2">
    <location>
        <begin position="141"/>
        <end position="249"/>
    </location>
</feature>
<name>A0A9X5C4D5_9FIRM</name>
<gene>
    <name evidence="3" type="ORF">FMM80_03030</name>
</gene>
<dbReference type="Gene3D" id="3.40.50.720">
    <property type="entry name" value="NAD(P)-binding Rossmann-like Domain"/>
    <property type="match status" value="1"/>
</dbReference>
<dbReference type="Pfam" id="PF22725">
    <property type="entry name" value="GFO_IDH_MocA_C3"/>
    <property type="match status" value="1"/>
</dbReference>
<dbReference type="GO" id="GO:0000166">
    <property type="term" value="F:nucleotide binding"/>
    <property type="evidence" value="ECO:0007669"/>
    <property type="project" value="InterPro"/>
</dbReference>
<dbReference type="Pfam" id="PF01408">
    <property type="entry name" value="GFO_IDH_MocA"/>
    <property type="match status" value="1"/>
</dbReference>
<evidence type="ECO:0000259" key="2">
    <source>
        <dbReference type="Pfam" id="PF22725"/>
    </source>
</evidence>
<dbReference type="PANTHER" id="PTHR43054:SF1">
    <property type="entry name" value="SCYLLO-INOSITOL 2-DEHYDROGENASE (NADP(+)) IOLU"/>
    <property type="match status" value="1"/>
</dbReference>
<protein>
    <submittedName>
        <fullName evidence="3">Gfo/Idh/MocA family oxidoreductase</fullName>
    </submittedName>
</protein>
<dbReference type="InterPro" id="IPR036291">
    <property type="entry name" value="NAD(P)-bd_dom_sf"/>
</dbReference>
<dbReference type="PANTHER" id="PTHR43054">
    <property type="match status" value="1"/>
</dbReference>
<dbReference type="Proteomes" id="UP000474104">
    <property type="component" value="Unassembled WGS sequence"/>
</dbReference>
<feature type="domain" description="Gfo/Idh/MocA-like oxidoreductase N-terminal" evidence="1">
    <location>
        <begin position="5"/>
        <end position="117"/>
    </location>
</feature>
<dbReference type="SUPFAM" id="SSF51735">
    <property type="entry name" value="NAD(P)-binding Rossmann-fold domains"/>
    <property type="match status" value="1"/>
</dbReference>
<proteinExistence type="predicted"/>
<evidence type="ECO:0000259" key="1">
    <source>
        <dbReference type="Pfam" id="PF01408"/>
    </source>
</evidence>
<reference evidence="3 4" key="1">
    <citation type="submission" date="2019-07" db="EMBL/GenBank/DDBJ databases">
        <title>Draft genome sequences of 15 bacterial species constituting the stable defined intestinal microbiota of the GM15 gnotobiotic mouse model.</title>
        <authorList>
            <person name="Elie C."/>
            <person name="Mathieu A."/>
            <person name="Saliou A."/>
            <person name="Darnaud M."/>
            <person name="Leulier F."/>
            <person name="Tamellini A."/>
        </authorList>
    </citation>
    <scope>NUCLEOTIDE SEQUENCE [LARGE SCALE GENOMIC DNA]</scope>
    <source>
        <strain evidence="4">ASF 502</strain>
    </source>
</reference>
<sequence>MKELRLGTIGSGSIVHTILDNVKLVDGIRLTAVYSRTEEKGSQLAAEYGAERVYTDLDAFLGDEEMNTVYIASPNLLHYEQTKKALLAGKHVICEKPFCTKAEQARELTALAKEKQLFLADAVPTAFLPNLEALKKELPKVGRVKLVLGNYSQYSSRYDQVLKGEVPNVFNPQYAGGCLMDINFYNVYLSTALFGKPKSFVYYPNRWGELADTSGVLVMQYDGFVGSLAGAKDTWGVNYFQIEGEKGHIYIKDGSNGIAEVRVVTKDSEEIINLQENPEWRFYEVQKLTEYMLAGDYEAVYGRLDVMIDVVEILEDARKKAGILFPGE</sequence>
<dbReference type="Gene3D" id="3.30.360.10">
    <property type="entry name" value="Dihydrodipicolinate Reductase, domain 2"/>
    <property type="match status" value="1"/>
</dbReference>
<dbReference type="OrthoDB" id="9783105at2"/>
<dbReference type="RefSeq" id="WP_004069341.1">
    <property type="nucleotide sequence ID" value="NZ_VIRB01000026.1"/>
</dbReference>
<comment type="caution">
    <text evidence="3">The sequence shown here is derived from an EMBL/GenBank/DDBJ whole genome shotgun (WGS) entry which is preliminary data.</text>
</comment>
<dbReference type="SUPFAM" id="SSF55347">
    <property type="entry name" value="Glyceraldehyde-3-phosphate dehydrogenase-like, C-terminal domain"/>
    <property type="match status" value="1"/>
</dbReference>
<dbReference type="AlphaFoldDB" id="A0A9X5C4D5"/>
<dbReference type="InterPro" id="IPR000683">
    <property type="entry name" value="Gfo/Idh/MocA-like_OxRdtase_N"/>
</dbReference>
<accession>A0A9X5C4D5</accession>